<evidence type="ECO:0000313" key="1">
    <source>
        <dbReference type="EMBL" id="APH01227.1"/>
    </source>
</evidence>
<reference evidence="1 4" key="1">
    <citation type="submission" date="2015-11" db="EMBL/GenBank/DDBJ databases">
        <authorList>
            <person name="Zhang Y."/>
            <person name="Guo Z."/>
        </authorList>
    </citation>
    <scope>NUCLEOTIDE SEQUENCE [LARGE SCALE GENOMIC DNA]</scope>
    <source>
        <strain evidence="1 4">YFY001</strain>
    </source>
</reference>
<keyword evidence="4" id="KW-1185">Reference proteome</keyword>
<proteinExistence type="predicted"/>
<reference evidence="2 6" key="3">
    <citation type="submission" date="2020-10" db="EMBL/GenBank/DDBJ databases">
        <title>Janibacter indicus TT2 genome sequence.</title>
        <authorList>
            <person name="Lee K."/>
            <person name="Ganzorig M."/>
        </authorList>
    </citation>
    <scope>NUCLEOTIDE SEQUENCE [LARGE SCALE GENOMIC DNA]</scope>
    <source>
        <strain evidence="2 6">TT2</strain>
    </source>
</reference>
<gene>
    <name evidence="1" type="ORF">ASJ30_06440</name>
    <name evidence="2" type="ORF">IGS73_06615</name>
    <name evidence="3" type="ORF">SAMN06296429_10588</name>
</gene>
<evidence type="ECO:0000313" key="6">
    <source>
        <dbReference type="Proteomes" id="UP000593998"/>
    </source>
</evidence>
<evidence type="ECO:0000313" key="2">
    <source>
        <dbReference type="EMBL" id="QOK24040.1"/>
    </source>
</evidence>
<dbReference type="Proteomes" id="UP000182938">
    <property type="component" value="Chromosome"/>
</dbReference>
<dbReference type="Proteomes" id="UP000192634">
    <property type="component" value="Unassembled WGS sequence"/>
</dbReference>
<name>A0A1L3MFL8_9MICO</name>
<dbReference type="RefSeq" id="WP_072624385.1">
    <property type="nucleotide sequence ID" value="NZ_CBDRLL010000005.1"/>
</dbReference>
<organism evidence="1 4">
    <name type="scientific">Janibacter indicus</name>
    <dbReference type="NCBI Taxonomy" id="857417"/>
    <lineage>
        <taxon>Bacteria</taxon>
        <taxon>Bacillati</taxon>
        <taxon>Actinomycetota</taxon>
        <taxon>Actinomycetes</taxon>
        <taxon>Micrococcales</taxon>
        <taxon>Intrasporangiaceae</taxon>
        <taxon>Janibacter</taxon>
    </lineage>
</organism>
<accession>A0A1L3MFL8</accession>
<accession>A0A1W2A6E2</accession>
<dbReference type="OrthoDB" id="3214648at2"/>
<dbReference type="AlphaFoldDB" id="A0A1L3MFL8"/>
<protein>
    <submittedName>
        <fullName evidence="1">Uncharacterized protein</fullName>
    </submittedName>
</protein>
<evidence type="ECO:0000313" key="3">
    <source>
        <dbReference type="EMBL" id="SMC56237.1"/>
    </source>
</evidence>
<dbReference type="EMBL" id="CP062789">
    <property type="protein sequence ID" value="QOK24040.1"/>
    <property type="molecule type" value="Genomic_DNA"/>
</dbReference>
<evidence type="ECO:0000313" key="4">
    <source>
        <dbReference type="Proteomes" id="UP000182938"/>
    </source>
</evidence>
<dbReference type="Proteomes" id="UP000593998">
    <property type="component" value="Chromosome"/>
</dbReference>
<dbReference type="EMBL" id="CP013290">
    <property type="protein sequence ID" value="APH01227.1"/>
    <property type="molecule type" value="Genomic_DNA"/>
</dbReference>
<sequence>MSEEFTETYRWRLEDEAGQPLASEHSVPFPTQADAEAWFTESWQDLADAGVAQVSLLREAEVVYGPMPLSAG</sequence>
<dbReference type="EMBL" id="FWXN01000005">
    <property type="protein sequence ID" value="SMC56237.1"/>
    <property type="molecule type" value="Genomic_DNA"/>
</dbReference>
<dbReference type="KEGG" id="jte:ASJ30_06440"/>
<evidence type="ECO:0000313" key="5">
    <source>
        <dbReference type="Proteomes" id="UP000192634"/>
    </source>
</evidence>
<reference evidence="3 5" key="2">
    <citation type="submission" date="2017-04" db="EMBL/GenBank/DDBJ databases">
        <authorList>
            <person name="Afonso C.L."/>
            <person name="Miller P.J."/>
            <person name="Scott M.A."/>
            <person name="Spackman E."/>
            <person name="Goraichik I."/>
            <person name="Dimitrov K.M."/>
            <person name="Suarez D.L."/>
            <person name="Swayne D.E."/>
        </authorList>
    </citation>
    <scope>NUCLEOTIDE SEQUENCE [LARGE SCALE GENOMIC DNA]</scope>
    <source>
        <strain evidence="3 5">CGMCC 1.12511</strain>
    </source>
</reference>